<dbReference type="GO" id="GO:0003677">
    <property type="term" value="F:DNA binding"/>
    <property type="evidence" value="ECO:0007669"/>
    <property type="project" value="UniProtKB-KW"/>
</dbReference>
<sequence>MATAKDLRRLALALEGTQEAPHFDSAAFKVARIYVTLAADGKTANFKFTPDEQQMKCTVAPDAFAPVPNAWGQQGWTTATLANLKADELKPALTTAWSHATASKKQRKK</sequence>
<dbReference type="InterPro" id="IPR058532">
    <property type="entry name" value="YjbR/MT2646/Rv2570-like"/>
</dbReference>
<dbReference type="Pfam" id="PF04237">
    <property type="entry name" value="YjbR"/>
    <property type="match status" value="1"/>
</dbReference>
<dbReference type="Gene3D" id="3.90.1150.30">
    <property type="match status" value="1"/>
</dbReference>
<reference evidence="1 2" key="1">
    <citation type="submission" date="2018-07" db="EMBL/GenBank/DDBJ databases">
        <authorList>
            <person name="Quirk P.G."/>
            <person name="Krulwich T.A."/>
        </authorList>
    </citation>
    <scope>NUCLEOTIDE SEQUENCE [LARGE SCALE GENOMIC DNA]</scope>
    <source>
        <strain evidence="1 2">CC-BB4</strain>
    </source>
</reference>
<evidence type="ECO:0000313" key="1">
    <source>
        <dbReference type="EMBL" id="AXK83441.1"/>
    </source>
</evidence>
<dbReference type="AlphaFoldDB" id="A0A346A2P4"/>
<accession>A0A346A2P4</accession>
<keyword evidence="2" id="KW-1185">Reference proteome</keyword>
<keyword evidence="1" id="KW-0238">DNA-binding</keyword>
<dbReference type="RefSeq" id="WP_115693820.1">
    <property type="nucleotide sequence ID" value="NZ_CP031417.1"/>
</dbReference>
<protein>
    <submittedName>
        <fullName evidence="1">MmcQ/YjbR family DNA-binding protein</fullName>
    </submittedName>
</protein>
<dbReference type="InterPro" id="IPR038056">
    <property type="entry name" value="YjbR-like_sf"/>
</dbReference>
<gene>
    <name evidence="1" type="ORF">DW352_24695</name>
</gene>
<dbReference type="SUPFAM" id="SSF142906">
    <property type="entry name" value="YjbR-like"/>
    <property type="match status" value="1"/>
</dbReference>
<dbReference type="OrthoDB" id="277063at2"/>
<name>A0A346A2P4_9HYPH</name>
<proteinExistence type="predicted"/>
<organism evidence="1 2">
    <name type="scientific">Pseudolabrys taiwanensis</name>
    <dbReference type="NCBI Taxonomy" id="331696"/>
    <lineage>
        <taxon>Bacteria</taxon>
        <taxon>Pseudomonadati</taxon>
        <taxon>Pseudomonadota</taxon>
        <taxon>Alphaproteobacteria</taxon>
        <taxon>Hyphomicrobiales</taxon>
        <taxon>Xanthobacteraceae</taxon>
        <taxon>Pseudolabrys</taxon>
    </lineage>
</organism>
<dbReference type="KEGG" id="ptaw:DW352_24695"/>
<dbReference type="Proteomes" id="UP000254889">
    <property type="component" value="Chromosome"/>
</dbReference>
<evidence type="ECO:0000313" key="2">
    <source>
        <dbReference type="Proteomes" id="UP000254889"/>
    </source>
</evidence>
<dbReference type="EMBL" id="CP031417">
    <property type="protein sequence ID" value="AXK83441.1"/>
    <property type="molecule type" value="Genomic_DNA"/>
</dbReference>